<evidence type="ECO:0000313" key="3">
    <source>
        <dbReference type="Proteomes" id="UP000658613"/>
    </source>
</evidence>
<name>A0A931E3B8_9CORY</name>
<keyword evidence="3" id="KW-1185">Reference proteome</keyword>
<keyword evidence="1" id="KW-0472">Membrane</keyword>
<keyword evidence="1" id="KW-1133">Transmembrane helix</keyword>
<evidence type="ECO:0008006" key="4">
    <source>
        <dbReference type="Google" id="ProtNLM"/>
    </source>
</evidence>
<accession>A0A931E3B8</accession>
<proteinExistence type="predicted"/>
<dbReference type="AlphaFoldDB" id="A0A931E3B8"/>
<dbReference type="RefSeq" id="WP_196825440.1">
    <property type="nucleotide sequence ID" value="NZ_CP046980.1"/>
</dbReference>
<gene>
    <name evidence="2" type="ORF">IW254_002141</name>
</gene>
<feature type="transmembrane region" description="Helical" evidence="1">
    <location>
        <begin position="111"/>
        <end position="128"/>
    </location>
</feature>
<evidence type="ECO:0000313" key="2">
    <source>
        <dbReference type="EMBL" id="MBG6123172.1"/>
    </source>
</evidence>
<feature type="transmembrane region" description="Helical" evidence="1">
    <location>
        <begin position="56"/>
        <end position="77"/>
    </location>
</feature>
<comment type="caution">
    <text evidence="2">The sequence shown here is derived from an EMBL/GenBank/DDBJ whole genome shotgun (WGS) entry which is preliminary data.</text>
</comment>
<feature type="transmembrane region" description="Helical" evidence="1">
    <location>
        <begin position="12"/>
        <end position="36"/>
    </location>
</feature>
<sequence>MSEYESLPAPIAMKVAAVAAIIQSVAVIGYGVYSAVETARGGGESSIESTTGAADFVGYGTAVFIIAVFGFVIYAAVNILRGRQWGRTLIIYINIILLGVAFFMFQGGAAQLGAVTVASVIVVLVAALHPKSRHWAESNFVAKREAQAQSSRSTRR</sequence>
<dbReference type="EMBL" id="JADOUE010000001">
    <property type="protein sequence ID" value="MBG6123172.1"/>
    <property type="molecule type" value="Genomic_DNA"/>
</dbReference>
<keyword evidence="1" id="KW-0812">Transmembrane</keyword>
<protein>
    <recommendedName>
        <fullName evidence="4">Integral membrane protein</fullName>
    </recommendedName>
</protein>
<reference evidence="2" key="1">
    <citation type="submission" date="2020-11" db="EMBL/GenBank/DDBJ databases">
        <title>Sequencing the genomes of 1000 actinobacteria strains.</title>
        <authorList>
            <person name="Klenk H.-P."/>
        </authorList>
    </citation>
    <scope>NUCLEOTIDE SEQUENCE</scope>
    <source>
        <strain evidence="2">DSM 45632</strain>
    </source>
</reference>
<evidence type="ECO:0000256" key="1">
    <source>
        <dbReference type="SAM" id="Phobius"/>
    </source>
</evidence>
<feature type="transmembrane region" description="Helical" evidence="1">
    <location>
        <begin position="89"/>
        <end position="105"/>
    </location>
</feature>
<organism evidence="2 3">
    <name type="scientific">Corynebacterium aquatimens</name>
    <dbReference type="NCBI Taxonomy" id="1190508"/>
    <lineage>
        <taxon>Bacteria</taxon>
        <taxon>Bacillati</taxon>
        <taxon>Actinomycetota</taxon>
        <taxon>Actinomycetes</taxon>
        <taxon>Mycobacteriales</taxon>
        <taxon>Corynebacteriaceae</taxon>
        <taxon>Corynebacterium</taxon>
    </lineage>
</organism>
<dbReference type="Proteomes" id="UP000658613">
    <property type="component" value="Unassembled WGS sequence"/>
</dbReference>